<keyword evidence="5 10" id="KW-1133">Transmembrane helix</keyword>
<accession>A0A4R2L446</accession>
<dbReference type="RefSeq" id="WP_165916242.1">
    <property type="nucleotide sequence ID" value="NZ_SLWV01000004.1"/>
</dbReference>
<dbReference type="GO" id="GO:0007165">
    <property type="term" value="P:signal transduction"/>
    <property type="evidence" value="ECO:0007669"/>
    <property type="project" value="UniProtKB-KW"/>
</dbReference>
<evidence type="ECO:0000259" key="11">
    <source>
        <dbReference type="PROSITE" id="PS50111"/>
    </source>
</evidence>
<keyword evidence="6 10" id="KW-0472">Membrane</keyword>
<evidence type="ECO:0000256" key="10">
    <source>
        <dbReference type="SAM" id="Phobius"/>
    </source>
</evidence>
<reference evidence="13 14" key="1">
    <citation type="submission" date="2019-03" db="EMBL/GenBank/DDBJ databases">
        <title>Genomic Encyclopedia of Type Strains, Phase IV (KMG-IV): sequencing the most valuable type-strain genomes for metagenomic binning, comparative biology and taxonomic classification.</title>
        <authorList>
            <person name="Goeker M."/>
        </authorList>
    </citation>
    <scope>NUCLEOTIDE SEQUENCE [LARGE SCALE GENOMIC DNA]</scope>
    <source>
        <strain evidence="13 14">DSM 102940</strain>
    </source>
</reference>
<dbReference type="CDD" id="cd12912">
    <property type="entry name" value="PDC2_MCP_like"/>
    <property type="match status" value="1"/>
</dbReference>
<comment type="similarity">
    <text evidence="8">Belongs to the methyl-accepting chemotaxis (MCP) protein family.</text>
</comment>
<feature type="domain" description="Methyl-accepting transducer" evidence="11">
    <location>
        <begin position="385"/>
        <end position="642"/>
    </location>
</feature>
<evidence type="ECO:0000256" key="7">
    <source>
        <dbReference type="ARBA" id="ARBA00023224"/>
    </source>
</evidence>
<dbReference type="PANTHER" id="PTHR32089:SF112">
    <property type="entry name" value="LYSOZYME-LIKE PROTEIN-RELATED"/>
    <property type="match status" value="1"/>
</dbReference>
<keyword evidence="14" id="KW-1185">Reference proteome</keyword>
<dbReference type="CDD" id="cd06225">
    <property type="entry name" value="HAMP"/>
    <property type="match status" value="1"/>
</dbReference>
<evidence type="ECO:0000256" key="2">
    <source>
        <dbReference type="ARBA" id="ARBA00022475"/>
    </source>
</evidence>
<dbReference type="Pfam" id="PF00672">
    <property type="entry name" value="HAMP"/>
    <property type="match status" value="1"/>
</dbReference>
<dbReference type="SUPFAM" id="SSF58104">
    <property type="entry name" value="Methyl-accepting chemotaxis protein (MCP) signaling domain"/>
    <property type="match status" value="1"/>
</dbReference>
<dbReference type="AlphaFoldDB" id="A0A4R2L446"/>
<dbReference type="SMART" id="SM00283">
    <property type="entry name" value="MA"/>
    <property type="match status" value="1"/>
</dbReference>
<keyword evidence="2" id="KW-1003">Cell membrane</keyword>
<dbReference type="Gene3D" id="1.10.8.500">
    <property type="entry name" value="HAMP domain in histidine kinase"/>
    <property type="match status" value="1"/>
</dbReference>
<gene>
    <name evidence="13" type="ORF">EV214_104116</name>
</gene>
<dbReference type="CDD" id="cd11386">
    <property type="entry name" value="MCP_signal"/>
    <property type="match status" value="1"/>
</dbReference>
<dbReference type="PANTHER" id="PTHR32089">
    <property type="entry name" value="METHYL-ACCEPTING CHEMOTAXIS PROTEIN MCPB"/>
    <property type="match status" value="1"/>
</dbReference>
<evidence type="ECO:0000259" key="12">
    <source>
        <dbReference type="PROSITE" id="PS50885"/>
    </source>
</evidence>
<evidence type="ECO:0000256" key="4">
    <source>
        <dbReference type="ARBA" id="ARBA00022692"/>
    </source>
</evidence>
<dbReference type="SUPFAM" id="SSF103190">
    <property type="entry name" value="Sensory domain-like"/>
    <property type="match status" value="1"/>
</dbReference>
<dbReference type="Pfam" id="PF00015">
    <property type="entry name" value="MCPsignal"/>
    <property type="match status" value="1"/>
</dbReference>
<name>A0A4R2L446_9FIRM</name>
<evidence type="ECO:0000256" key="5">
    <source>
        <dbReference type="ARBA" id="ARBA00022989"/>
    </source>
</evidence>
<evidence type="ECO:0000256" key="6">
    <source>
        <dbReference type="ARBA" id="ARBA00023136"/>
    </source>
</evidence>
<organism evidence="13 14">
    <name type="scientific">Marinisporobacter balticus</name>
    <dbReference type="NCBI Taxonomy" id="2018667"/>
    <lineage>
        <taxon>Bacteria</taxon>
        <taxon>Bacillati</taxon>
        <taxon>Bacillota</taxon>
        <taxon>Clostridia</taxon>
        <taxon>Peptostreptococcales</taxon>
        <taxon>Thermotaleaceae</taxon>
        <taxon>Marinisporobacter</taxon>
    </lineage>
</organism>
<evidence type="ECO:0000313" key="13">
    <source>
        <dbReference type="EMBL" id="TCO78729.1"/>
    </source>
</evidence>
<dbReference type="PROSITE" id="PS50885">
    <property type="entry name" value="HAMP"/>
    <property type="match status" value="1"/>
</dbReference>
<dbReference type="GO" id="GO:0006935">
    <property type="term" value="P:chemotaxis"/>
    <property type="evidence" value="ECO:0007669"/>
    <property type="project" value="UniProtKB-KW"/>
</dbReference>
<proteinExistence type="inferred from homology"/>
<dbReference type="InterPro" id="IPR003660">
    <property type="entry name" value="HAMP_dom"/>
</dbReference>
<keyword evidence="4 10" id="KW-0812">Transmembrane</keyword>
<evidence type="ECO:0000256" key="9">
    <source>
        <dbReference type="PROSITE-ProRule" id="PRU00284"/>
    </source>
</evidence>
<keyword evidence="7 9" id="KW-0807">Transducer</keyword>
<dbReference type="InterPro" id="IPR033479">
    <property type="entry name" value="dCache_1"/>
</dbReference>
<comment type="caution">
    <text evidence="13">The sequence shown here is derived from an EMBL/GenBank/DDBJ whole genome shotgun (WGS) entry which is preliminary data.</text>
</comment>
<feature type="domain" description="HAMP" evidence="12">
    <location>
        <begin position="314"/>
        <end position="366"/>
    </location>
</feature>
<keyword evidence="3" id="KW-0145">Chemotaxis</keyword>
<dbReference type="PROSITE" id="PS50111">
    <property type="entry name" value="CHEMOTAXIS_TRANSDUC_2"/>
    <property type="match status" value="1"/>
</dbReference>
<dbReference type="Proteomes" id="UP000294919">
    <property type="component" value="Unassembled WGS sequence"/>
</dbReference>
<feature type="transmembrane region" description="Helical" evidence="10">
    <location>
        <begin position="290"/>
        <end position="312"/>
    </location>
</feature>
<dbReference type="GO" id="GO:0005886">
    <property type="term" value="C:plasma membrane"/>
    <property type="evidence" value="ECO:0007669"/>
    <property type="project" value="UniProtKB-SubCell"/>
</dbReference>
<evidence type="ECO:0000256" key="3">
    <source>
        <dbReference type="ARBA" id="ARBA00022500"/>
    </source>
</evidence>
<protein>
    <submittedName>
        <fullName evidence="13">Methyl-accepting chemotaxis sensory transducer with Cache sensor</fullName>
    </submittedName>
</protein>
<sequence length="671" mass="73629">MKKHEKIKMGIGAKLAIAFILLIAIPLCVLGISSYEKSVKIMETNLKTSSLQLTYEIKDSINNLMKGFEESTIQMSDEANVQQAIATEDSVQWMMKSFQSFIKAHPDAESIYLGTENKDMFIFPNAQFDEGYDPTQRPWYQDAVGKNDLIWTDPYIDATTGKQIITVAKPVYNSFNGNEFVGVLAVDISLETLAEKVNAIQIGKRGYPVVLDRSLNIMTHKNKELIGKPTGVKELDEAVKEKNEGVIDYKREENGKMEQKFAAFTKLEKLGWTVFSAIYVDEIKEDLDGLLWNTLLIGIISLLIALFISYLFSKGLTKHIKLLLVDMERIKDGDLTILSDIKSKDEIGKLGEGFNAMIDEVGKLVKNVQTASREVSASAENLAATSEETSASAEEVAKTVEEIAKGATEQAADAEKGAMLTARLSNKFVELNNNTKEMLSSANEVMEANLDGIKVIGDLKNKTKLNSDATEKIEGAITELDSKTKYIGGILDTIASIAEQTNLLALNASIEAARAGEHGKGFAVVADEIRKLAEGSREAADEIKEIVINIQNDSNNTVQAMGEVKERSREQAYAVNEVNVSFDTISKSIDHIAGKIESISEYVNELNKDKDAIVGAIENISAVSEETAAASEEVSASMQQQSMAVEEVANASNKLNDLALKLNNEISRFKI</sequence>
<dbReference type="InterPro" id="IPR004089">
    <property type="entry name" value="MCPsignal_dom"/>
</dbReference>
<dbReference type="Gene3D" id="1.10.287.950">
    <property type="entry name" value="Methyl-accepting chemotaxis protein"/>
    <property type="match status" value="1"/>
</dbReference>
<dbReference type="Gene3D" id="3.30.450.20">
    <property type="entry name" value="PAS domain"/>
    <property type="match status" value="2"/>
</dbReference>
<comment type="subcellular location">
    <subcellularLocation>
        <location evidence="1">Cell membrane</location>
        <topology evidence="1">Multi-pass membrane protein</topology>
    </subcellularLocation>
</comment>
<dbReference type="EMBL" id="SLWV01000004">
    <property type="protein sequence ID" value="TCO78729.1"/>
    <property type="molecule type" value="Genomic_DNA"/>
</dbReference>
<dbReference type="Pfam" id="PF02743">
    <property type="entry name" value="dCache_1"/>
    <property type="match status" value="1"/>
</dbReference>
<dbReference type="SMART" id="SM00304">
    <property type="entry name" value="HAMP"/>
    <property type="match status" value="1"/>
</dbReference>
<evidence type="ECO:0000256" key="8">
    <source>
        <dbReference type="ARBA" id="ARBA00029447"/>
    </source>
</evidence>
<evidence type="ECO:0000256" key="1">
    <source>
        <dbReference type="ARBA" id="ARBA00004651"/>
    </source>
</evidence>
<evidence type="ECO:0000313" key="14">
    <source>
        <dbReference type="Proteomes" id="UP000294919"/>
    </source>
</evidence>
<dbReference type="InterPro" id="IPR029151">
    <property type="entry name" value="Sensor-like_sf"/>
</dbReference>
<dbReference type="CDD" id="cd18773">
    <property type="entry name" value="PDC1_HK_sensor"/>
    <property type="match status" value="1"/>
</dbReference>